<dbReference type="GO" id="GO:0007264">
    <property type="term" value="P:small GTPase-mediated signal transduction"/>
    <property type="evidence" value="ECO:0007669"/>
    <property type="project" value="InterPro"/>
</dbReference>
<evidence type="ECO:0000313" key="4">
    <source>
        <dbReference type="EMBL" id="CAI9932399.1"/>
    </source>
</evidence>
<dbReference type="EMBL" id="CAXDID020000052">
    <property type="protein sequence ID" value="CAL6005736.1"/>
    <property type="molecule type" value="Genomic_DNA"/>
</dbReference>
<evidence type="ECO:0000313" key="5">
    <source>
        <dbReference type="EMBL" id="CAI9953607.1"/>
    </source>
</evidence>
<dbReference type="InterPro" id="IPR008937">
    <property type="entry name" value="Ras-like_GEF"/>
</dbReference>
<protein>
    <submittedName>
        <fullName evidence="4">RasGEF domain-containing protein</fullName>
    </submittedName>
    <submittedName>
        <fullName evidence="6">RasGEF_domain-containing protein</fullName>
    </submittedName>
</protein>
<feature type="domain" description="Ras-GEF" evidence="3">
    <location>
        <begin position="393"/>
        <end position="735"/>
    </location>
</feature>
<dbReference type="EMBL" id="CAXDID020000107">
    <property type="protein sequence ID" value="CAL6028437.1"/>
    <property type="molecule type" value="Genomic_DNA"/>
</dbReference>
<dbReference type="GO" id="GO:0005085">
    <property type="term" value="F:guanyl-nucleotide exchange factor activity"/>
    <property type="evidence" value="ECO:0007669"/>
    <property type="project" value="UniProtKB-KW"/>
</dbReference>
<proteinExistence type="predicted"/>
<evidence type="ECO:0000259" key="3">
    <source>
        <dbReference type="PROSITE" id="PS50009"/>
    </source>
</evidence>
<evidence type="ECO:0000313" key="7">
    <source>
        <dbReference type="EMBL" id="CAL6028437.1"/>
    </source>
</evidence>
<dbReference type="PANTHER" id="PTHR23113">
    <property type="entry name" value="GUANINE NUCLEOTIDE EXCHANGE FACTOR"/>
    <property type="match status" value="1"/>
</dbReference>
<dbReference type="EMBL" id="CATOUU010000517">
    <property type="protein sequence ID" value="CAI9932399.1"/>
    <property type="molecule type" value="Genomic_DNA"/>
</dbReference>
<comment type="caution">
    <text evidence="4">The sequence shown here is derived from an EMBL/GenBank/DDBJ whole genome shotgun (WGS) entry which is preliminary data.</text>
</comment>
<dbReference type="InterPro" id="IPR023578">
    <property type="entry name" value="Ras_GEF_dom_sf"/>
</dbReference>
<evidence type="ECO:0000313" key="8">
    <source>
        <dbReference type="Proteomes" id="UP001642409"/>
    </source>
</evidence>
<dbReference type="PANTHER" id="PTHR23113:SF365">
    <property type="entry name" value="RAS-GEF DOMAIN-CONTAINING PROTEIN"/>
    <property type="match status" value="1"/>
</dbReference>
<dbReference type="SUPFAM" id="SSF48366">
    <property type="entry name" value="Ras GEF"/>
    <property type="match status" value="1"/>
</dbReference>
<dbReference type="InterPro" id="IPR001895">
    <property type="entry name" value="RASGEF_cat_dom"/>
</dbReference>
<keyword evidence="1 2" id="KW-0344">Guanine-nucleotide releasing factor</keyword>
<keyword evidence="8" id="KW-1185">Reference proteome</keyword>
<organism evidence="4">
    <name type="scientific">Hexamita inflata</name>
    <dbReference type="NCBI Taxonomy" id="28002"/>
    <lineage>
        <taxon>Eukaryota</taxon>
        <taxon>Metamonada</taxon>
        <taxon>Diplomonadida</taxon>
        <taxon>Hexamitidae</taxon>
        <taxon>Hexamitinae</taxon>
        <taxon>Hexamita</taxon>
    </lineage>
</organism>
<gene>
    <name evidence="6" type="ORF">HINF_LOCUS19662</name>
    <name evidence="4" type="ORF">HINF_LOCUS20044</name>
    <name evidence="7" type="ORF">HINF_LOCUS31806</name>
    <name evidence="5" type="ORF">HINF_LOCUS41252</name>
</gene>
<dbReference type="PROSITE" id="PS50009">
    <property type="entry name" value="RASGEF_CAT"/>
    <property type="match status" value="1"/>
</dbReference>
<sequence>MSQFKHPSEIKIFPNSEIYFSVNGELVKECYQTQNNDQIPLFELLPELSVFIRTQASGQFTLIKLVQLNQNSCVLFLTSSGRIYEDSPENSDSDPPPDAENAVFYKQDRIKVIESAEGAPIISFEHLSWETAVELVCHPERQPYCDLLENTLLFCYPIFLKAKKPHKCDCTTQLCCCQVLNTSQLQLIQLVSQLMIPSSDLTGNDLLFIHSEIRAWRESALDFLYRWLILRYPEDATKDVRDVLIKLWQRLCCLEGVIGTCTIEDLKTTFNYTNDHEISVGIMSQLTKLQNTITQLEDQLAQQYEEETRFKQTQQNQMTQIQSSCLSLMLFLDGGRTPEYFNFDRITCRIILENREMPKFYIRMNYCLTTTQQMNVKEYDRHIQMFQLLLLESPMDFALLIAHYFTESYLTITPKDIQKMAAGVDTPNVMQLIQRHNALCKLIQILIFGFSFEHITLITQKQFNNPLLQSFSLQKHDKMRVKLLQKLCHVVQLLFELKCIEGIFCIVSSLTTQLMSRIYTDELQQQLNEALMGQGPWLAEAGAKHLQEGLKSGSNIAKQFFQNGKQMYDGYVAFFSKGDYLFKPTRPLEENTFYTISDIEDIVRQSLNIQSKEFQNLQAYALKLGKPVNALELIDPKGNYSIYRNLLKLSIRDKQVFIPYMGVVRRDLVFTMDGAENYVDAPKKFMNYRKASTLFEYVLTYLSPQMNFLGYQHENAQVFLSQNVVARRIKDNSQDAMLIWLRSFSLTMGDAVDMWAMSEFAKPRRRQ</sequence>
<accession>A0AA86P5G9</accession>
<dbReference type="Proteomes" id="UP001642409">
    <property type="component" value="Unassembled WGS sequence"/>
</dbReference>
<name>A0AA86P5G9_9EUKA</name>
<dbReference type="AlphaFoldDB" id="A0AA86P5G9"/>
<dbReference type="EMBL" id="CATOUU010000840">
    <property type="protein sequence ID" value="CAI9953607.1"/>
    <property type="molecule type" value="Genomic_DNA"/>
</dbReference>
<evidence type="ECO:0000256" key="2">
    <source>
        <dbReference type="PROSITE-ProRule" id="PRU00168"/>
    </source>
</evidence>
<reference evidence="4" key="1">
    <citation type="submission" date="2023-06" db="EMBL/GenBank/DDBJ databases">
        <authorList>
            <person name="Kurt Z."/>
        </authorList>
    </citation>
    <scope>NUCLEOTIDE SEQUENCE</scope>
</reference>
<evidence type="ECO:0000313" key="6">
    <source>
        <dbReference type="EMBL" id="CAL6005736.1"/>
    </source>
</evidence>
<dbReference type="Gene3D" id="1.10.840.10">
    <property type="entry name" value="Ras guanine-nucleotide exchange factors catalytic domain"/>
    <property type="match status" value="2"/>
</dbReference>
<dbReference type="InterPro" id="IPR036964">
    <property type="entry name" value="RASGEF_cat_dom_sf"/>
</dbReference>
<evidence type="ECO:0000256" key="1">
    <source>
        <dbReference type="ARBA" id="ARBA00022658"/>
    </source>
</evidence>
<reference evidence="6 8" key="2">
    <citation type="submission" date="2024-07" db="EMBL/GenBank/DDBJ databases">
        <authorList>
            <person name="Akdeniz Z."/>
        </authorList>
    </citation>
    <scope>NUCLEOTIDE SEQUENCE [LARGE SCALE GENOMIC DNA]</scope>
</reference>
<dbReference type="Pfam" id="PF00617">
    <property type="entry name" value="RasGEF"/>
    <property type="match status" value="1"/>
</dbReference>